<dbReference type="AlphaFoldDB" id="A0A193LIA0"/>
<feature type="transmembrane region" description="Helical" evidence="1">
    <location>
        <begin position="15"/>
        <end position="37"/>
    </location>
</feature>
<feature type="transmembrane region" description="Helical" evidence="1">
    <location>
        <begin position="146"/>
        <end position="166"/>
    </location>
</feature>
<keyword evidence="3" id="KW-1185">Reference proteome</keyword>
<evidence type="ECO:0008006" key="4">
    <source>
        <dbReference type="Google" id="ProtNLM"/>
    </source>
</evidence>
<dbReference type="Pfam" id="PF03929">
    <property type="entry name" value="PepSY_TM"/>
    <property type="match status" value="1"/>
</dbReference>
<feature type="transmembrane region" description="Helical" evidence="1">
    <location>
        <begin position="186"/>
        <end position="207"/>
    </location>
</feature>
<organism evidence="2 3">
    <name type="scientific">Woeseia oceani</name>
    <dbReference type="NCBI Taxonomy" id="1548547"/>
    <lineage>
        <taxon>Bacteria</taxon>
        <taxon>Pseudomonadati</taxon>
        <taxon>Pseudomonadota</taxon>
        <taxon>Gammaproteobacteria</taxon>
        <taxon>Woeseiales</taxon>
        <taxon>Woeseiaceae</taxon>
        <taxon>Woeseia</taxon>
    </lineage>
</organism>
<proteinExistence type="predicted"/>
<keyword evidence="1" id="KW-1133">Transmembrane helix</keyword>
<sequence>MMRSNLYRAVWRWHFYAGIFVLPFLILLSVTGGLYLFKDEINSRLYDDLLHVEPASARLPASSLVRAVSADSDGDIVGYMPPWAEDSSARVIVDDGAGNSSFVFVDPYQGSVLGEVSRGQFGNLPLMNLIRRLHSLEQVGWLGNRLIEVVAGWALILVLTGVYMWWPRGRRGGVVSVRRNAGRRSFWRDVHAVTGVFASLLIVFMALTGLPWSGVWGDNLKQVINDAGLGYPPGYWFPVVESTMHMHDTVVPAPWTTEHMPLPSSGNDGNVAIDLDTAIELFDRKGMPPGYVINMPRGSSGVWSASVIPDKVQQSRTMHLDQYSGELLYDARYSDMGAAARMIEWGISVHTGQQFGRLNQWLMLLTCVAILLMSVAAMIMWWQRRPEGRLGAPSHVSGYRIPRGVLVIPVVVGIIFPLVGLSLLAVLAIEALLPAPLRARFN</sequence>
<reference evidence="2 3" key="1">
    <citation type="submission" date="2016-06" db="EMBL/GenBank/DDBJ databases">
        <title>Complete genome sequence of a deep-branching marine Gamma Proteobacterium Woeseia oceani type strain XK5.</title>
        <authorList>
            <person name="Mu D."/>
            <person name="Du Z."/>
        </authorList>
    </citation>
    <scope>NUCLEOTIDE SEQUENCE [LARGE SCALE GENOMIC DNA]</scope>
    <source>
        <strain evidence="2 3">XK5</strain>
    </source>
</reference>
<dbReference type="KEGG" id="woc:BA177_13765"/>
<dbReference type="EMBL" id="CP016268">
    <property type="protein sequence ID" value="ANO52119.1"/>
    <property type="molecule type" value="Genomic_DNA"/>
</dbReference>
<name>A0A193LIA0_9GAMM</name>
<dbReference type="OrthoDB" id="9791166at2"/>
<gene>
    <name evidence="2" type="ORF">BA177_13765</name>
</gene>
<protein>
    <recommendedName>
        <fullName evidence="4">PepSY domain-containing protein</fullName>
    </recommendedName>
</protein>
<dbReference type="RefSeq" id="WP_068617131.1">
    <property type="nucleotide sequence ID" value="NZ_CP016268.1"/>
</dbReference>
<dbReference type="PANTHER" id="PTHR34219">
    <property type="entry name" value="IRON-REGULATED INNER MEMBRANE PROTEIN-RELATED"/>
    <property type="match status" value="1"/>
</dbReference>
<dbReference type="InterPro" id="IPR005625">
    <property type="entry name" value="PepSY-ass_TM"/>
</dbReference>
<evidence type="ECO:0000256" key="1">
    <source>
        <dbReference type="SAM" id="Phobius"/>
    </source>
</evidence>
<keyword evidence="1" id="KW-0812">Transmembrane</keyword>
<dbReference type="STRING" id="1548547.BA177_13765"/>
<feature type="transmembrane region" description="Helical" evidence="1">
    <location>
        <begin position="361"/>
        <end position="382"/>
    </location>
</feature>
<accession>A0A193LIA0</accession>
<dbReference type="PANTHER" id="PTHR34219:SF1">
    <property type="entry name" value="PEPSY DOMAIN-CONTAINING PROTEIN"/>
    <property type="match status" value="1"/>
</dbReference>
<feature type="transmembrane region" description="Helical" evidence="1">
    <location>
        <begin position="406"/>
        <end position="433"/>
    </location>
</feature>
<evidence type="ECO:0000313" key="2">
    <source>
        <dbReference type="EMBL" id="ANO52119.1"/>
    </source>
</evidence>
<dbReference type="Proteomes" id="UP000092695">
    <property type="component" value="Chromosome"/>
</dbReference>
<keyword evidence="1" id="KW-0472">Membrane</keyword>
<evidence type="ECO:0000313" key="3">
    <source>
        <dbReference type="Proteomes" id="UP000092695"/>
    </source>
</evidence>